<dbReference type="PANTHER" id="PTHR45991:SF1">
    <property type="entry name" value="PACHYTENE CHECKPOINT PROTEIN 2 HOMOLOG"/>
    <property type="match status" value="1"/>
</dbReference>
<evidence type="ECO:0000256" key="2">
    <source>
        <dbReference type="ARBA" id="ARBA00022840"/>
    </source>
</evidence>
<gene>
    <name evidence="4" type="ORF">KL859_06330</name>
</gene>
<reference evidence="4 5" key="1">
    <citation type="submission" date="2021-05" db="EMBL/GenBank/DDBJ databases">
        <title>Draft Genome Sequences of Clinical Respiratory Isolates of Mycobacterium goodii Recovered in Ireland.</title>
        <authorList>
            <person name="Flanagan P.R."/>
            <person name="Mok S."/>
            <person name="Roycroft E."/>
            <person name="Rogers T.R."/>
            <person name="Fitzgibbon M."/>
        </authorList>
    </citation>
    <scope>NUCLEOTIDE SEQUENCE [LARGE SCALE GENOMIC DNA]</scope>
    <source>
        <strain evidence="4 5">14IE55</strain>
    </source>
</reference>
<dbReference type="Proteomes" id="UP000696413">
    <property type="component" value="Unassembled WGS sequence"/>
</dbReference>
<evidence type="ECO:0000313" key="5">
    <source>
        <dbReference type="Proteomes" id="UP000696413"/>
    </source>
</evidence>
<protein>
    <submittedName>
        <fullName evidence="4">AAA family ATPase</fullName>
    </submittedName>
</protein>
<comment type="caution">
    <text evidence="4">The sequence shown here is derived from an EMBL/GenBank/DDBJ whole genome shotgun (WGS) entry which is preliminary data.</text>
</comment>
<dbReference type="PANTHER" id="PTHR45991">
    <property type="entry name" value="PACHYTENE CHECKPOINT PROTEIN 2"/>
    <property type="match status" value="1"/>
</dbReference>
<dbReference type="InterPro" id="IPR044539">
    <property type="entry name" value="Pch2-like"/>
</dbReference>
<dbReference type="EMBL" id="JAHBOM010000004">
    <property type="protein sequence ID" value="MBU8822494.1"/>
    <property type="molecule type" value="Genomic_DNA"/>
</dbReference>
<dbReference type="InterPro" id="IPR027417">
    <property type="entry name" value="P-loop_NTPase"/>
</dbReference>
<keyword evidence="1" id="KW-0547">Nucleotide-binding</keyword>
<feature type="domain" description="AAA+ ATPase" evidence="3">
    <location>
        <begin position="59"/>
        <end position="211"/>
    </location>
</feature>
<dbReference type="Pfam" id="PF00004">
    <property type="entry name" value="AAA"/>
    <property type="match status" value="1"/>
</dbReference>
<dbReference type="SMART" id="SM00382">
    <property type="entry name" value="AAA"/>
    <property type="match status" value="1"/>
</dbReference>
<accession>A0ABS6HII9</accession>
<evidence type="ECO:0000259" key="3">
    <source>
        <dbReference type="SMART" id="SM00382"/>
    </source>
</evidence>
<proteinExistence type="predicted"/>
<evidence type="ECO:0000256" key="1">
    <source>
        <dbReference type="ARBA" id="ARBA00022741"/>
    </source>
</evidence>
<keyword evidence="5" id="KW-1185">Reference proteome</keyword>
<name>A0ABS6HII9_MYCGD</name>
<evidence type="ECO:0000313" key="4">
    <source>
        <dbReference type="EMBL" id="MBU8822494.1"/>
    </source>
</evidence>
<dbReference type="InterPro" id="IPR003593">
    <property type="entry name" value="AAA+_ATPase"/>
</dbReference>
<dbReference type="SUPFAM" id="SSF52540">
    <property type="entry name" value="P-loop containing nucleoside triphosphate hydrolases"/>
    <property type="match status" value="1"/>
</dbReference>
<sequence>MTPAALPQGVLSVHVLPSDHHDGPWDHIVTAPEVKERLLNHALLTLMHGPALSTMAGLPHGLIILSGPPGTGKTTLARGLAQMAARAVARRGATTYVEIDPHAFPSELLGESQRNITTLMTGTIPELAARRPHTIVLIDEVESFAVRRSAASFGANPVDVHRATDALLAGIDAVAAELPRVLFIATTNFADAVDEAFLSRADLVLTLSLPDTATIARIIRHSLLELAVLWPGTTALADDDGLHAKLADACAGLDGRRIRKLVLSALTLRRQVTLDPNALTADDLLAAVEYLTTPRIET</sequence>
<dbReference type="Gene3D" id="3.40.50.300">
    <property type="entry name" value="P-loop containing nucleotide triphosphate hydrolases"/>
    <property type="match status" value="1"/>
</dbReference>
<dbReference type="InterPro" id="IPR003959">
    <property type="entry name" value="ATPase_AAA_core"/>
</dbReference>
<organism evidence="4 5">
    <name type="scientific">Mycolicibacterium goodii</name>
    <name type="common">Mycobacterium goodii</name>
    <dbReference type="NCBI Taxonomy" id="134601"/>
    <lineage>
        <taxon>Bacteria</taxon>
        <taxon>Bacillati</taxon>
        <taxon>Actinomycetota</taxon>
        <taxon>Actinomycetes</taxon>
        <taxon>Mycobacteriales</taxon>
        <taxon>Mycobacteriaceae</taxon>
        <taxon>Mycolicibacterium</taxon>
    </lineage>
</organism>
<keyword evidence="2" id="KW-0067">ATP-binding</keyword>